<reference evidence="1 2" key="1">
    <citation type="submission" date="2016-09" db="EMBL/GenBank/DDBJ databases">
        <authorList>
            <person name="Capua I."/>
            <person name="De Benedictis P."/>
            <person name="Joannis T."/>
            <person name="Lombin L.H."/>
            <person name="Cattoli G."/>
        </authorList>
    </citation>
    <scope>NUCLEOTIDE SEQUENCE [LARGE SCALE GENOMIC DNA]</scope>
    <source>
        <strain evidence="1 2">UB20</strain>
    </source>
</reference>
<evidence type="ECO:0000313" key="1">
    <source>
        <dbReference type="EMBL" id="SCQ17939.1"/>
    </source>
</evidence>
<gene>
    <name evidence="1" type="ORF">TFUB20_00174</name>
</gene>
<name>A0A1D3UCR1_TANFO</name>
<dbReference type="Proteomes" id="UP000182057">
    <property type="component" value="Unassembled WGS sequence"/>
</dbReference>
<accession>A0A1D3UCR1</accession>
<protein>
    <submittedName>
        <fullName evidence="1">Uncharacterized protein</fullName>
    </submittedName>
</protein>
<dbReference type="AlphaFoldDB" id="A0A1D3UCR1"/>
<dbReference type="EMBL" id="FMMM01000014">
    <property type="protein sequence ID" value="SCQ17939.1"/>
    <property type="molecule type" value="Genomic_DNA"/>
</dbReference>
<sequence>MPLLIKLVFFSLLWLWLLSIDSCLYITFKVVLE</sequence>
<evidence type="ECO:0000313" key="2">
    <source>
        <dbReference type="Proteomes" id="UP000182057"/>
    </source>
</evidence>
<organism evidence="1 2">
    <name type="scientific">Tannerella forsythia</name>
    <name type="common">Bacteroides forsythus</name>
    <dbReference type="NCBI Taxonomy" id="28112"/>
    <lineage>
        <taxon>Bacteria</taxon>
        <taxon>Pseudomonadati</taxon>
        <taxon>Bacteroidota</taxon>
        <taxon>Bacteroidia</taxon>
        <taxon>Bacteroidales</taxon>
        <taxon>Tannerellaceae</taxon>
        <taxon>Tannerella</taxon>
    </lineage>
</organism>
<proteinExistence type="predicted"/>